<evidence type="ECO:0000256" key="1">
    <source>
        <dbReference type="ARBA" id="ARBA00006471"/>
    </source>
</evidence>
<comment type="similarity">
    <text evidence="1 5 6">Belongs to the universal ribosomal protein uS8 family.</text>
</comment>
<dbReference type="NCBIfam" id="NF001109">
    <property type="entry name" value="PRK00136.1"/>
    <property type="match status" value="1"/>
</dbReference>
<gene>
    <name evidence="5" type="primary">rpsH</name>
    <name evidence="7" type="ORF">A2931_01895</name>
</gene>
<dbReference type="GO" id="GO:1990904">
    <property type="term" value="C:ribonucleoprotein complex"/>
    <property type="evidence" value="ECO:0007669"/>
    <property type="project" value="UniProtKB-KW"/>
</dbReference>
<evidence type="ECO:0000256" key="4">
    <source>
        <dbReference type="ARBA" id="ARBA00035258"/>
    </source>
</evidence>
<dbReference type="HAMAP" id="MF_01302_B">
    <property type="entry name" value="Ribosomal_uS8_B"/>
    <property type="match status" value="1"/>
</dbReference>
<comment type="caution">
    <text evidence="7">The sequence shown here is derived from an EMBL/GenBank/DDBJ whole genome shotgun (WGS) entry which is preliminary data.</text>
</comment>
<dbReference type="InterPro" id="IPR000630">
    <property type="entry name" value="Ribosomal_uS8"/>
</dbReference>
<dbReference type="GO" id="GO:0003735">
    <property type="term" value="F:structural constituent of ribosome"/>
    <property type="evidence" value="ECO:0007669"/>
    <property type="project" value="InterPro"/>
</dbReference>
<keyword evidence="5" id="KW-0694">RNA-binding</keyword>
<comment type="subunit">
    <text evidence="5">Part of the 30S ribosomal subunit. Contacts proteins S5 and S12.</text>
</comment>
<dbReference type="GO" id="GO:0019843">
    <property type="term" value="F:rRNA binding"/>
    <property type="evidence" value="ECO:0007669"/>
    <property type="project" value="UniProtKB-UniRule"/>
</dbReference>
<dbReference type="InterPro" id="IPR047863">
    <property type="entry name" value="Ribosomal_uS8_CS"/>
</dbReference>
<dbReference type="AlphaFoldDB" id="A0A1G2EY65"/>
<dbReference type="SUPFAM" id="SSF56047">
    <property type="entry name" value="Ribosomal protein S8"/>
    <property type="match status" value="1"/>
</dbReference>
<evidence type="ECO:0000256" key="2">
    <source>
        <dbReference type="ARBA" id="ARBA00022980"/>
    </source>
</evidence>
<keyword evidence="2 5" id="KW-0689">Ribosomal protein</keyword>
<proteinExistence type="inferred from homology"/>
<dbReference type="GO" id="GO:0006412">
    <property type="term" value="P:translation"/>
    <property type="evidence" value="ECO:0007669"/>
    <property type="project" value="UniProtKB-UniRule"/>
</dbReference>
<comment type="function">
    <text evidence="5">One of the primary rRNA binding proteins, it binds directly to 16S rRNA central domain where it helps coordinate assembly of the platform of the 30S subunit.</text>
</comment>
<dbReference type="InterPro" id="IPR035987">
    <property type="entry name" value="Ribosomal_uS8_sf"/>
</dbReference>
<dbReference type="EMBL" id="MHMQ01000014">
    <property type="protein sequence ID" value="OGZ30735.1"/>
    <property type="molecule type" value="Genomic_DNA"/>
</dbReference>
<dbReference type="Pfam" id="PF00410">
    <property type="entry name" value="Ribosomal_S8"/>
    <property type="match status" value="1"/>
</dbReference>
<evidence type="ECO:0000256" key="3">
    <source>
        <dbReference type="ARBA" id="ARBA00023274"/>
    </source>
</evidence>
<dbReference type="Gene3D" id="3.30.1490.10">
    <property type="match status" value="1"/>
</dbReference>
<dbReference type="Gene3D" id="3.30.1370.30">
    <property type="match status" value="1"/>
</dbReference>
<keyword evidence="5" id="KW-0699">rRNA-binding</keyword>
<evidence type="ECO:0000313" key="8">
    <source>
        <dbReference type="Proteomes" id="UP000177486"/>
    </source>
</evidence>
<protein>
    <recommendedName>
        <fullName evidence="4 5">Small ribosomal subunit protein uS8</fullName>
    </recommendedName>
</protein>
<keyword evidence="3 5" id="KW-0687">Ribonucleoprotein</keyword>
<evidence type="ECO:0000256" key="6">
    <source>
        <dbReference type="RuleBase" id="RU003660"/>
    </source>
</evidence>
<dbReference type="PANTHER" id="PTHR11758">
    <property type="entry name" value="40S RIBOSOMAL PROTEIN S15A"/>
    <property type="match status" value="1"/>
</dbReference>
<dbReference type="Proteomes" id="UP000177486">
    <property type="component" value="Unassembled WGS sequence"/>
</dbReference>
<accession>A0A1G2EY65</accession>
<name>A0A1G2EY65_9BACT</name>
<dbReference type="PROSITE" id="PS00053">
    <property type="entry name" value="RIBOSOMAL_S8"/>
    <property type="match status" value="1"/>
</dbReference>
<sequence>MVGDPIADMFSRINNAGRAGQTLVVLPYSDTKMEIAKLLKDRGFIGDAAKRGKKNRRNIELTLIYDESGKSRISQMRRISKPSRRIYKGWKDISPLKNGSGFYIISTPAGVMDDKKARNMKVGGEIFGEVW</sequence>
<reference evidence="7 8" key="1">
    <citation type="journal article" date="2016" name="Nat. Commun.">
        <title>Thousands of microbial genomes shed light on interconnected biogeochemical processes in an aquifer system.</title>
        <authorList>
            <person name="Anantharaman K."/>
            <person name="Brown C.T."/>
            <person name="Hug L.A."/>
            <person name="Sharon I."/>
            <person name="Castelle C.J."/>
            <person name="Probst A.J."/>
            <person name="Thomas B.C."/>
            <person name="Singh A."/>
            <person name="Wilkins M.J."/>
            <person name="Karaoz U."/>
            <person name="Brodie E.L."/>
            <person name="Williams K.H."/>
            <person name="Hubbard S.S."/>
            <person name="Banfield J.F."/>
        </authorList>
    </citation>
    <scope>NUCLEOTIDE SEQUENCE [LARGE SCALE GENOMIC DNA]</scope>
</reference>
<evidence type="ECO:0000313" key="7">
    <source>
        <dbReference type="EMBL" id="OGZ30735.1"/>
    </source>
</evidence>
<dbReference type="GO" id="GO:0005840">
    <property type="term" value="C:ribosome"/>
    <property type="evidence" value="ECO:0007669"/>
    <property type="project" value="UniProtKB-KW"/>
</dbReference>
<organism evidence="7 8">
    <name type="scientific">Candidatus Niyogibacteria bacterium RIFCSPLOWO2_01_FULL_45_48</name>
    <dbReference type="NCBI Taxonomy" id="1801724"/>
    <lineage>
        <taxon>Bacteria</taxon>
        <taxon>Candidatus Niyogiibacteriota</taxon>
    </lineage>
</organism>
<dbReference type="FunFam" id="3.30.1490.10:FF:000001">
    <property type="entry name" value="30S ribosomal protein S8"/>
    <property type="match status" value="1"/>
</dbReference>
<dbReference type="GO" id="GO:0005737">
    <property type="term" value="C:cytoplasm"/>
    <property type="evidence" value="ECO:0007669"/>
    <property type="project" value="UniProtKB-ARBA"/>
</dbReference>
<evidence type="ECO:0000256" key="5">
    <source>
        <dbReference type="HAMAP-Rule" id="MF_01302"/>
    </source>
</evidence>